<evidence type="ECO:0000256" key="1">
    <source>
        <dbReference type="ARBA" id="ARBA00023239"/>
    </source>
</evidence>
<dbReference type="InterPro" id="IPR053953">
    <property type="entry name" value="NirdL-like_HTH"/>
</dbReference>
<evidence type="ECO:0000259" key="6">
    <source>
        <dbReference type="Pfam" id="PF17805"/>
    </source>
</evidence>
<proteinExistence type="inferred from homology"/>
<accession>A0A3B1BI58</accession>
<evidence type="ECO:0000313" key="8">
    <source>
        <dbReference type="EMBL" id="VAX14171.1"/>
    </source>
</evidence>
<dbReference type="Pfam" id="PF17805">
    <property type="entry name" value="AsnC_trans_reg2"/>
    <property type="match status" value="1"/>
</dbReference>
<evidence type="ECO:0000256" key="5">
    <source>
        <dbReference type="ARBA" id="ARBA00048470"/>
    </source>
</evidence>
<organism evidence="8">
    <name type="scientific">hydrothermal vent metagenome</name>
    <dbReference type="NCBI Taxonomy" id="652676"/>
    <lineage>
        <taxon>unclassified sequences</taxon>
        <taxon>metagenomes</taxon>
        <taxon>ecological metagenomes</taxon>
    </lineage>
</organism>
<dbReference type="InterPro" id="IPR040523">
    <property type="entry name" value="AsnC_trans_reg2"/>
</dbReference>
<dbReference type="InterPro" id="IPR036388">
    <property type="entry name" value="WH-like_DNA-bd_sf"/>
</dbReference>
<dbReference type="EC" id="4.1.1.111" evidence="4"/>
<dbReference type="InterPro" id="IPR050684">
    <property type="entry name" value="HTH-Siroheme_Decarb"/>
</dbReference>
<evidence type="ECO:0000256" key="2">
    <source>
        <dbReference type="ARBA" id="ARBA00023444"/>
    </source>
</evidence>
<dbReference type="PANTHER" id="PTHR43413">
    <property type="entry name" value="TRANSCRIPTIONAL REGULATOR, ASNC FAMILY"/>
    <property type="match status" value="1"/>
</dbReference>
<sequence>MKMKLDELDRQIINQLQTGFPVCDQPYAEAAAALGTDEASLLARLQRLLEQRVLSRFGPLYRADRLGGAFSLAAMKVPDDVFESVADIVNSFPEVAHNYRREHAFNMWFVLATESEQRVAEVNREIEKSCGLPVYNMPKLKEYFIHLELKVEDTENA</sequence>
<dbReference type="Pfam" id="PF22451">
    <property type="entry name" value="NirdL-like_HTH"/>
    <property type="match status" value="1"/>
</dbReference>
<feature type="domain" description="Siroheme decarboxylase NirL-like HTH" evidence="7">
    <location>
        <begin position="9"/>
        <end position="54"/>
    </location>
</feature>
<comment type="similarity">
    <text evidence="3">Belongs to the Ahb/Nir family.</text>
</comment>
<dbReference type="GO" id="GO:0016829">
    <property type="term" value="F:lyase activity"/>
    <property type="evidence" value="ECO:0007669"/>
    <property type="project" value="UniProtKB-KW"/>
</dbReference>
<protein>
    <recommendedName>
        <fullName evidence="4">siroheme decarboxylase</fullName>
        <ecNumber evidence="4">4.1.1.111</ecNumber>
    </recommendedName>
</protein>
<name>A0A3B1BI58_9ZZZZ</name>
<keyword evidence="1" id="KW-0456">Lyase</keyword>
<evidence type="ECO:0000256" key="4">
    <source>
        <dbReference type="ARBA" id="ARBA00023471"/>
    </source>
</evidence>
<gene>
    <name evidence="8" type="ORF">MNBD_GAMMA24-2655</name>
</gene>
<dbReference type="EMBL" id="UOFZ01000163">
    <property type="protein sequence ID" value="VAX14171.1"/>
    <property type="molecule type" value="Genomic_DNA"/>
</dbReference>
<reference evidence="8" key="1">
    <citation type="submission" date="2018-06" db="EMBL/GenBank/DDBJ databases">
        <authorList>
            <person name="Zhirakovskaya E."/>
        </authorList>
    </citation>
    <scope>NUCLEOTIDE SEQUENCE</scope>
</reference>
<dbReference type="Gene3D" id="3.30.70.3460">
    <property type="match status" value="1"/>
</dbReference>
<evidence type="ECO:0000259" key="7">
    <source>
        <dbReference type="Pfam" id="PF22451"/>
    </source>
</evidence>
<dbReference type="AlphaFoldDB" id="A0A3B1BI58"/>
<evidence type="ECO:0000256" key="3">
    <source>
        <dbReference type="ARBA" id="ARBA00023457"/>
    </source>
</evidence>
<feature type="domain" description="Siroheme decarboxylase AsnC-like ligand binding" evidence="6">
    <location>
        <begin position="71"/>
        <end position="143"/>
    </location>
</feature>
<comment type="catalytic activity">
    <reaction evidence="5">
        <text>siroheme + 2 H(+) = 12,18-didecarboxysiroheme + 2 CO2</text>
        <dbReference type="Rhea" id="RHEA:19093"/>
        <dbReference type="ChEBI" id="CHEBI:15378"/>
        <dbReference type="ChEBI" id="CHEBI:16526"/>
        <dbReference type="ChEBI" id="CHEBI:60052"/>
        <dbReference type="ChEBI" id="CHEBI:140497"/>
        <dbReference type="EC" id="4.1.1.111"/>
    </reaction>
</comment>
<dbReference type="PANTHER" id="PTHR43413:SF1">
    <property type="entry name" value="SIROHEME DECARBOXYLASE NIRL SUBUNIT"/>
    <property type="match status" value="1"/>
</dbReference>
<dbReference type="Gene3D" id="1.10.10.10">
    <property type="entry name" value="Winged helix-like DNA-binding domain superfamily/Winged helix DNA-binding domain"/>
    <property type="match status" value="1"/>
</dbReference>
<comment type="pathway">
    <text evidence="2">Porphyrin-containing compound metabolism.</text>
</comment>